<evidence type="ECO:0000256" key="1">
    <source>
        <dbReference type="SAM" id="MobiDB-lite"/>
    </source>
</evidence>
<keyword evidence="3" id="KW-1185">Reference proteome</keyword>
<dbReference type="Proteomes" id="UP001499843">
    <property type="component" value="Unassembled WGS sequence"/>
</dbReference>
<gene>
    <name evidence="2" type="ORF">GCM10009850_087600</name>
</gene>
<proteinExistence type="predicted"/>
<accession>A0ABN3CV08</accession>
<evidence type="ECO:0000313" key="2">
    <source>
        <dbReference type="EMBL" id="GAA2213298.1"/>
    </source>
</evidence>
<evidence type="ECO:0000313" key="3">
    <source>
        <dbReference type="Proteomes" id="UP001499843"/>
    </source>
</evidence>
<reference evidence="2 3" key="1">
    <citation type="journal article" date="2019" name="Int. J. Syst. Evol. Microbiol.">
        <title>The Global Catalogue of Microorganisms (GCM) 10K type strain sequencing project: providing services to taxonomists for standard genome sequencing and annotation.</title>
        <authorList>
            <consortium name="The Broad Institute Genomics Platform"/>
            <consortium name="The Broad Institute Genome Sequencing Center for Infectious Disease"/>
            <person name="Wu L."/>
            <person name="Ma J."/>
        </authorList>
    </citation>
    <scope>NUCLEOTIDE SEQUENCE [LARGE SCALE GENOMIC DNA]</scope>
    <source>
        <strain evidence="2 3">JCM 16114</strain>
    </source>
</reference>
<dbReference type="EMBL" id="BAAAQX010000032">
    <property type="protein sequence ID" value="GAA2213298.1"/>
    <property type="molecule type" value="Genomic_DNA"/>
</dbReference>
<feature type="region of interest" description="Disordered" evidence="1">
    <location>
        <begin position="31"/>
        <end position="64"/>
    </location>
</feature>
<name>A0ABN3CV08_9ACTN</name>
<organism evidence="2 3">
    <name type="scientific">Nonomuraea monospora</name>
    <dbReference type="NCBI Taxonomy" id="568818"/>
    <lineage>
        <taxon>Bacteria</taxon>
        <taxon>Bacillati</taxon>
        <taxon>Actinomycetota</taxon>
        <taxon>Actinomycetes</taxon>
        <taxon>Streptosporangiales</taxon>
        <taxon>Streptosporangiaceae</taxon>
        <taxon>Nonomuraea</taxon>
    </lineage>
</organism>
<sequence>MAIATPENATTDNIPADLDAAIHNVNAAAPNATAALPGRRRRARGAPDRPGTAAPGSDPTADGDARVRAVWAA</sequence>
<comment type="caution">
    <text evidence="2">The sequence shown here is derived from an EMBL/GenBank/DDBJ whole genome shotgun (WGS) entry which is preliminary data.</text>
</comment>
<protein>
    <submittedName>
        <fullName evidence="2">Uncharacterized protein</fullName>
    </submittedName>
</protein>